<keyword evidence="1" id="KW-0175">Coiled coil</keyword>
<keyword evidence="3" id="KW-1185">Reference proteome</keyword>
<dbReference type="RefSeq" id="XP_002783866.1">
    <property type="nucleotide sequence ID" value="XM_002783820.1"/>
</dbReference>
<dbReference type="PANTHER" id="PTHR40515:SF1">
    <property type="entry name" value="CILIA- AND FLAGELLA-ASSOCIATED PROTEIN 157"/>
    <property type="match status" value="1"/>
</dbReference>
<dbReference type="GeneID" id="9046491"/>
<protein>
    <submittedName>
        <fullName evidence="2">Uncharacterized protein</fullName>
    </submittedName>
</protein>
<dbReference type="EMBL" id="GG673310">
    <property type="protein sequence ID" value="EER15662.1"/>
    <property type="molecule type" value="Genomic_DNA"/>
</dbReference>
<dbReference type="OrthoDB" id="299625at2759"/>
<organism evidence="3">
    <name type="scientific">Perkinsus marinus (strain ATCC 50983 / TXsc)</name>
    <dbReference type="NCBI Taxonomy" id="423536"/>
    <lineage>
        <taxon>Eukaryota</taxon>
        <taxon>Sar</taxon>
        <taxon>Alveolata</taxon>
        <taxon>Perkinsozoa</taxon>
        <taxon>Perkinsea</taxon>
        <taxon>Perkinsida</taxon>
        <taxon>Perkinsidae</taxon>
        <taxon>Perkinsus</taxon>
    </lineage>
</organism>
<reference evidence="2 3" key="1">
    <citation type="submission" date="2008-07" db="EMBL/GenBank/DDBJ databases">
        <authorList>
            <person name="El-Sayed N."/>
            <person name="Caler E."/>
            <person name="Inman J."/>
            <person name="Amedeo P."/>
            <person name="Hass B."/>
            <person name="Wortman J."/>
        </authorList>
    </citation>
    <scope>NUCLEOTIDE SEQUENCE [LARGE SCALE GENOMIC DNA]</scope>
    <source>
        <strain evidence="3">ATCC 50983 / TXsc</strain>
    </source>
</reference>
<evidence type="ECO:0000313" key="3">
    <source>
        <dbReference type="Proteomes" id="UP000007800"/>
    </source>
</evidence>
<proteinExistence type="predicted"/>
<evidence type="ECO:0000256" key="1">
    <source>
        <dbReference type="SAM" id="Coils"/>
    </source>
</evidence>
<feature type="coiled-coil region" evidence="1">
    <location>
        <begin position="169"/>
        <end position="203"/>
    </location>
</feature>
<dbReference type="PANTHER" id="PTHR40515">
    <property type="entry name" value="CILIA- AND FLAGELLA-ASSOCIATED PROTEIN 157"/>
    <property type="match status" value="1"/>
</dbReference>
<gene>
    <name evidence="2" type="ORF">Pmar_PMAR025675</name>
</gene>
<accession>C5KIP7</accession>
<evidence type="ECO:0000313" key="2">
    <source>
        <dbReference type="EMBL" id="EER15662.1"/>
    </source>
</evidence>
<dbReference type="AlphaFoldDB" id="C5KIP7"/>
<sequence length="225" mass="25879">MSDAIVDAASAMQSKNTAIDIPFKFSDKADARAEYRNRLLAEHNSDGTSLALIKRDEAVFANADEEFNGEIAAEILELPSGTRVLDLHSQLQKISDDFNDLVDNLLDEREKDFFLAYRTHMNAVQRELASLKNLSDCKETRARRLQKIRVLENELQWFTSEALRLDDICTKHQKRLDKMRDNVQEIEDDRVFLEREIALSRKEFKTLKEAVDRAQVSSSVNQTVM</sequence>
<name>C5KIP7_PERM5</name>
<dbReference type="Proteomes" id="UP000007800">
    <property type="component" value="Unassembled WGS sequence"/>
</dbReference>
<dbReference type="InParanoid" id="C5KIP7"/>